<dbReference type="EMBL" id="CM023483">
    <property type="protein sequence ID" value="KAH6934903.1"/>
    <property type="molecule type" value="Genomic_DNA"/>
</dbReference>
<protein>
    <submittedName>
        <fullName evidence="1">Uncharacterized protein</fullName>
    </submittedName>
</protein>
<keyword evidence="2" id="KW-1185">Reference proteome</keyword>
<evidence type="ECO:0000313" key="1">
    <source>
        <dbReference type="EMBL" id="KAH6934903.1"/>
    </source>
</evidence>
<sequence length="104" mass="11377">MSLSQGPPRPPAPGIPRNILEARARTTVLSQRQRPPRRAVSSPPPPPADARRADVVAGRAQGSQPRDTEHRRTQDWWTPITQAPTATGEEASRHSQHAGLNTRV</sequence>
<gene>
    <name evidence="1" type="ORF">HPB50_001824</name>
</gene>
<proteinExistence type="predicted"/>
<organism evidence="1 2">
    <name type="scientific">Hyalomma asiaticum</name>
    <name type="common">Tick</name>
    <dbReference type="NCBI Taxonomy" id="266040"/>
    <lineage>
        <taxon>Eukaryota</taxon>
        <taxon>Metazoa</taxon>
        <taxon>Ecdysozoa</taxon>
        <taxon>Arthropoda</taxon>
        <taxon>Chelicerata</taxon>
        <taxon>Arachnida</taxon>
        <taxon>Acari</taxon>
        <taxon>Parasitiformes</taxon>
        <taxon>Ixodida</taxon>
        <taxon>Ixodoidea</taxon>
        <taxon>Ixodidae</taxon>
        <taxon>Hyalomminae</taxon>
        <taxon>Hyalomma</taxon>
    </lineage>
</organism>
<name>A0ACB7SJ58_HYAAI</name>
<comment type="caution">
    <text evidence="1">The sequence shown here is derived from an EMBL/GenBank/DDBJ whole genome shotgun (WGS) entry which is preliminary data.</text>
</comment>
<evidence type="ECO:0000313" key="2">
    <source>
        <dbReference type="Proteomes" id="UP000821845"/>
    </source>
</evidence>
<reference evidence="1" key="1">
    <citation type="submission" date="2020-05" db="EMBL/GenBank/DDBJ databases">
        <title>Large-scale comparative analyses of tick genomes elucidate their genetic diversity and vector capacities.</title>
        <authorList>
            <person name="Jia N."/>
            <person name="Wang J."/>
            <person name="Shi W."/>
            <person name="Du L."/>
            <person name="Sun Y."/>
            <person name="Zhan W."/>
            <person name="Jiang J."/>
            <person name="Wang Q."/>
            <person name="Zhang B."/>
            <person name="Ji P."/>
            <person name="Sakyi L.B."/>
            <person name="Cui X."/>
            <person name="Yuan T."/>
            <person name="Jiang B."/>
            <person name="Yang W."/>
            <person name="Lam T.T.-Y."/>
            <person name="Chang Q."/>
            <person name="Ding S."/>
            <person name="Wang X."/>
            <person name="Zhu J."/>
            <person name="Ruan X."/>
            <person name="Zhao L."/>
            <person name="Wei J."/>
            <person name="Que T."/>
            <person name="Du C."/>
            <person name="Cheng J."/>
            <person name="Dai P."/>
            <person name="Han X."/>
            <person name="Huang E."/>
            <person name="Gao Y."/>
            <person name="Liu J."/>
            <person name="Shao H."/>
            <person name="Ye R."/>
            <person name="Li L."/>
            <person name="Wei W."/>
            <person name="Wang X."/>
            <person name="Wang C."/>
            <person name="Yang T."/>
            <person name="Huo Q."/>
            <person name="Li W."/>
            <person name="Guo W."/>
            <person name="Chen H."/>
            <person name="Zhou L."/>
            <person name="Ni X."/>
            <person name="Tian J."/>
            <person name="Zhou Y."/>
            <person name="Sheng Y."/>
            <person name="Liu T."/>
            <person name="Pan Y."/>
            <person name="Xia L."/>
            <person name="Li J."/>
            <person name="Zhao F."/>
            <person name="Cao W."/>
        </authorList>
    </citation>
    <scope>NUCLEOTIDE SEQUENCE</scope>
    <source>
        <strain evidence="1">Hyas-2018</strain>
    </source>
</reference>
<dbReference type="Proteomes" id="UP000821845">
    <property type="component" value="Chromosome 3"/>
</dbReference>
<accession>A0ACB7SJ58</accession>